<feature type="region of interest" description="Disordered" evidence="1">
    <location>
        <begin position="1"/>
        <end position="24"/>
    </location>
</feature>
<dbReference type="InterPro" id="IPR051551">
    <property type="entry name" value="Autotransporter_adhesion"/>
</dbReference>
<reference evidence="4" key="1">
    <citation type="journal article" date="2020" name="MBio">
        <title>Horizontal gene transfer to a defensive symbiont with a reduced genome amongst a multipartite beetle microbiome.</title>
        <authorList>
            <person name="Waterworth S.C."/>
            <person name="Florez L.V."/>
            <person name="Rees E.R."/>
            <person name="Hertweck C."/>
            <person name="Kaltenpoth M."/>
            <person name="Kwan J.C."/>
        </authorList>
    </citation>
    <scope>NUCLEOTIDE SEQUENCE [LARGE SCALE GENOMIC DNA]</scope>
</reference>
<dbReference type="InterPro" id="IPR006315">
    <property type="entry name" value="OM_autotransptr_brl_dom"/>
</dbReference>
<evidence type="ECO:0000256" key="1">
    <source>
        <dbReference type="SAM" id="MobiDB-lite"/>
    </source>
</evidence>
<dbReference type="GO" id="GO:0019867">
    <property type="term" value="C:outer membrane"/>
    <property type="evidence" value="ECO:0007669"/>
    <property type="project" value="InterPro"/>
</dbReference>
<proteinExistence type="predicted"/>
<accession>A0A7V8JLE6</accession>
<feature type="domain" description="Autotransporter" evidence="2">
    <location>
        <begin position="71"/>
        <end position="351"/>
    </location>
</feature>
<dbReference type="PROSITE" id="PS51208">
    <property type="entry name" value="AUTOTRANSPORTER"/>
    <property type="match status" value="1"/>
</dbReference>
<dbReference type="EMBL" id="WNDS01000003">
    <property type="protein sequence ID" value="KAF1014810.1"/>
    <property type="molecule type" value="Genomic_DNA"/>
</dbReference>
<evidence type="ECO:0000313" key="3">
    <source>
        <dbReference type="EMBL" id="KAF1014810.1"/>
    </source>
</evidence>
<name>A0A7V8JLE6_STEMA</name>
<evidence type="ECO:0000313" key="4">
    <source>
        <dbReference type="Proteomes" id="UP000487117"/>
    </source>
</evidence>
<dbReference type="Pfam" id="PF03797">
    <property type="entry name" value="Autotransporter"/>
    <property type="match status" value="1"/>
</dbReference>
<dbReference type="InterPro" id="IPR036709">
    <property type="entry name" value="Autotransporte_beta_dom_sf"/>
</dbReference>
<dbReference type="Proteomes" id="UP000487117">
    <property type="component" value="Unassembled WGS sequence"/>
</dbReference>
<dbReference type="InterPro" id="IPR005546">
    <property type="entry name" value="Autotransporte_beta"/>
</dbReference>
<evidence type="ECO:0000259" key="2">
    <source>
        <dbReference type="PROSITE" id="PS51208"/>
    </source>
</evidence>
<gene>
    <name evidence="3" type="primary">prn</name>
    <name evidence="3" type="ORF">GAK31_02297</name>
</gene>
<dbReference type="PANTHER" id="PTHR35037">
    <property type="entry name" value="C-TERMINAL REGION OF AIDA-LIKE PROTEIN"/>
    <property type="match status" value="1"/>
</dbReference>
<dbReference type="PANTHER" id="PTHR35037:SF3">
    <property type="entry name" value="C-TERMINAL REGION OF AIDA-LIKE PROTEIN"/>
    <property type="match status" value="1"/>
</dbReference>
<dbReference type="NCBIfam" id="TIGR01414">
    <property type="entry name" value="autotrans_barl"/>
    <property type="match status" value="1"/>
</dbReference>
<protein>
    <submittedName>
        <fullName evidence="3">Pertactin autotransporter</fullName>
    </submittedName>
</protein>
<dbReference type="SMART" id="SM00869">
    <property type="entry name" value="Autotransporter"/>
    <property type="match status" value="1"/>
</dbReference>
<sequence>MTQVPTTPSPLPTGLSSPPTPGARRPRAALVPIYRLETAAYAAVPPVLQGLQQASLGTFHERQGEQRLLVGQGAVQGGWIRMVGQSSEQHWKGDALAGFDGDLLGLQAGADVYASDGDGWHHQAGVLVGRTRATGTVTGLALAWENVQVGQLRLDDRHAGLYWTGVGNAGGYIDVVLLRSRFRGEVWSTRGLGINVRGDGTAASLEAGRPWPLGASGWSLEPQVQVLWQRQSLDDARDAFAALQFDSDTAWSGRIGLRLAADRGLADNGWQPYFKLDYWQAASGEHRVRFDGEPIRSEQRARAWQAGVGVVGRINRTISAYAVADYTADIGGGRDARRRTLEATLGLRADW</sequence>
<comment type="caution">
    <text evidence="3">The sequence shown here is derived from an EMBL/GenBank/DDBJ whole genome shotgun (WGS) entry which is preliminary data.</text>
</comment>
<dbReference type="AlphaFoldDB" id="A0A7V8JLE6"/>
<organism evidence="3 4">
    <name type="scientific">Stenotrophomonas maltophilia</name>
    <name type="common">Pseudomonas maltophilia</name>
    <name type="synonym">Xanthomonas maltophilia</name>
    <dbReference type="NCBI Taxonomy" id="40324"/>
    <lineage>
        <taxon>Bacteria</taxon>
        <taxon>Pseudomonadati</taxon>
        <taxon>Pseudomonadota</taxon>
        <taxon>Gammaproteobacteria</taxon>
        <taxon>Lysobacterales</taxon>
        <taxon>Lysobacteraceae</taxon>
        <taxon>Stenotrophomonas</taxon>
        <taxon>Stenotrophomonas maltophilia group</taxon>
    </lineage>
</organism>
<dbReference type="SUPFAM" id="SSF103515">
    <property type="entry name" value="Autotransporter"/>
    <property type="match status" value="1"/>
</dbReference>
<dbReference type="Gene3D" id="2.40.128.130">
    <property type="entry name" value="Autotransporter beta-domain"/>
    <property type="match status" value="1"/>
</dbReference>